<dbReference type="Pfam" id="PF01329">
    <property type="entry name" value="Pterin_4a"/>
    <property type="match status" value="1"/>
</dbReference>
<evidence type="ECO:0000256" key="3">
    <source>
        <dbReference type="ARBA" id="ARBA00013252"/>
    </source>
</evidence>
<dbReference type="OrthoDB" id="277398at2759"/>
<dbReference type="EMBL" id="OA883581">
    <property type="protein sequence ID" value="CAD7279212.1"/>
    <property type="molecule type" value="Genomic_DNA"/>
</dbReference>
<dbReference type="InterPro" id="IPR001533">
    <property type="entry name" value="Pterin_deHydtase"/>
</dbReference>
<dbReference type="PANTHER" id="PTHR12599:SF0">
    <property type="entry name" value="PTERIN-4-ALPHA-CARBINOLAMINE DEHYDRATASE"/>
    <property type="match status" value="1"/>
</dbReference>
<evidence type="ECO:0000256" key="1">
    <source>
        <dbReference type="ARBA" id="ARBA00001554"/>
    </source>
</evidence>
<gene>
    <name evidence="6" type="ORF">NMOB1V02_LOCUS6889</name>
</gene>
<dbReference type="EC" id="4.2.1.96" evidence="3"/>
<dbReference type="Gene3D" id="3.30.1360.20">
    <property type="entry name" value="Transcriptional coactivator/pterin dehydratase"/>
    <property type="match status" value="1"/>
</dbReference>
<evidence type="ECO:0000313" key="7">
    <source>
        <dbReference type="Proteomes" id="UP000678499"/>
    </source>
</evidence>
<comment type="catalytic activity">
    <reaction evidence="1">
        <text>(4aS,6R)-4a-hydroxy-L-erythro-5,6,7,8-tetrahydrobiopterin = (6R)-L-erythro-6,7-dihydrobiopterin + H2O</text>
        <dbReference type="Rhea" id="RHEA:11920"/>
        <dbReference type="ChEBI" id="CHEBI:15377"/>
        <dbReference type="ChEBI" id="CHEBI:15642"/>
        <dbReference type="ChEBI" id="CHEBI:43120"/>
        <dbReference type="EC" id="4.2.1.96"/>
    </reaction>
</comment>
<keyword evidence="4" id="KW-0456">Lyase</keyword>
<comment type="similarity">
    <text evidence="2">Belongs to the pterin-4-alpha-carbinolamine dehydratase family.</text>
</comment>
<evidence type="ECO:0000256" key="5">
    <source>
        <dbReference type="ARBA" id="ARBA00030497"/>
    </source>
</evidence>
<name>A0A7R9BPQ1_9CRUS</name>
<dbReference type="EMBL" id="CAJPEX010001544">
    <property type="protein sequence ID" value="CAG0919364.1"/>
    <property type="molecule type" value="Genomic_DNA"/>
</dbReference>
<proteinExistence type="inferred from homology"/>
<dbReference type="AlphaFoldDB" id="A0A7R9BPQ1"/>
<dbReference type="PANTHER" id="PTHR12599">
    <property type="entry name" value="PTERIN-4-ALPHA-CARBINOLAMINE DEHYDRATASE"/>
    <property type="match status" value="1"/>
</dbReference>
<organism evidence="6">
    <name type="scientific">Notodromas monacha</name>
    <dbReference type="NCBI Taxonomy" id="399045"/>
    <lineage>
        <taxon>Eukaryota</taxon>
        <taxon>Metazoa</taxon>
        <taxon>Ecdysozoa</taxon>
        <taxon>Arthropoda</taxon>
        <taxon>Crustacea</taxon>
        <taxon>Oligostraca</taxon>
        <taxon>Ostracoda</taxon>
        <taxon>Podocopa</taxon>
        <taxon>Podocopida</taxon>
        <taxon>Cypridocopina</taxon>
        <taxon>Cypridoidea</taxon>
        <taxon>Cyprididae</taxon>
        <taxon>Notodromas</taxon>
    </lineage>
</organism>
<dbReference type="SUPFAM" id="SSF55248">
    <property type="entry name" value="PCD-like"/>
    <property type="match status" value="1"/>
</dbReference>
<dbReference type="HAMAP" id="MF_00434">
    <property type="entry name" value="Pterin_4_alpha"/>
    <property type="match status" value="1"/>
</dbReference>
<dbReference type="InterPro" id="IPR036428">
    <property type="entry name" value="PCD_sf"/>
</dbReference>
<dbReference type="NCBIfam" id="NF002018">
    <property type="entry name" value="PRK00823.1-3"/>
    <property type="match status" value="1"/>
</dbReference>
<evidence type="ECO:0000256" key="2">
    <source>
        <dbReference type="ARBA" id="ARBA00006472"/>
    </source>
</evidence>
<reference evidence="6" key="1">
    <citation type="submission" date="2020-11" db="EMBL/GenBank/DDBJ databases">
        <authorList>
            <person name="Tran Van P."/>
        </authorList>
    </citation>
    <scope>NUCLEOTIDE SEQUENCE</scope>
</reference>
<dbReference type="GO" id="GO:0008124">
    <property type="term" value="F:4-alpha-hydroxytetrahydrobiopterin dehydratase activity"/>
    <property type="evidence" value="ECO:0007669"/>
    <property type="project" value="UniProtKB-EC"/>
</dbReference>
<accession>A0A7R9BPQ1</accession>
<dbReference type="Proteomes" id="UP000678499">
    <property type="component" value="Unassembled WGS sequence"/>
</dbReference>
<protein>
    <recommendedName>
        <fullName evidence="3">4a-hydroxytetrahydrobiopterin dehydratase</fullName>
        <ecNumber evidence="3">4.2.1.96</ecNumber>
    </recommendedName>
    <alternativeName>
        <fullName evidence="5">4-alpha-hydroxy-tetrahydropterin dehydratase</fullName>
    </alternativeName>
</protein>
<dbReference type="CDD" id="cd00914">
    <property type="entry name" value="PCD_DCoH_subfamily_b"/>
    <property type="match status" value="1"/>
</dbReference>
<dbReference type="GO" id="GO:0006729">
    <property type="term" value="P:tetrahydrobiopterin biosynthetic process"/>
    <property type="evidence" value="ECO:0007669"/>
    <property type="project" value="InterPro"/>
</dbReference>
<evidence type="ECO:0000313" key="6">
    <source>
        <dbReference type="EMBL" id="CAD7279212.1"/>
    </source>
</evidence>
<keyword evidence="7" id="KW-1185">Reference proteome</keyword>
<sequence>MVNLLFRVKPKLRLAVSVVRSFSKMSGDLGKLENREEALAPLFESGWRLVDDRDAIKKTLTFKNFNQAFGFMTHVAMLAEKMDHHPEWFNVYNRVEITLSSHDVNGLSGRDVRMAKFIDFSAGRILPKE</sequence>
<evidence type="ECO:0000256" key="4">
    <source>
        <dbReference type="ARBA" id="ARBA00023239"/>
    </source>
</evidence>